<evidence type="ECO:0000256" key="4">
    <source>
        <dbReference type="ARBA" id="ARBA00022853"/>
    </source>
</evidence>
<dbReference type="GO" id="GO:0006281">
    <property type="term" value="P:DNA repair"/>
    <property type="evidence" value="ECO:0007669"/>
    <property type="project" value="UniProtKB-UniRule"/>
</dbReference>
<protein>
    <recommendedName>
        <fullName evidence="3 9">Chromatin modification-related protein EAF6</fullName>
    </recommendedName>
</protein>
<evidence type="ECO:0000256" key="9">
    <source>
        <dbReference type="RuleBase" id="RU368022"/>
    </source>
</evidence>
<evidence type="ECO:0000256" key="8">
    <source>
        <dbReference type="ARBA" id="ARBA00023242"/>
    </source>
</evidence>
<dbReference type="InterPro" id="IPR015418">
    <property type="entry name" value="Eaf6"/>
</dbReference>
<feature type="region of interest" description="Disordered" evidence="11">
    <location>
        <begin position="117"/>
        <end position="201"/>
    </location>
</feature>
<keyword evidence="6 10" id="KW-0175">Coiled coil</keyword>
<name>A0A446B609_9PEZI</name>
<feature type="compositionally biased region" description="Low complexity" evidence="11">
    <location>
        <begin position="117"/>
        <end position="138"/>
    </location>
</feature>
<reference evidence="12 13" key="1">
    <citation type="submission" date="2018-04" db="EMBL/GenBank/DDBJ databases">
        <authorList>
            <person name="Huttner S."/>
            <person name="Dainat J."/>
        </authorList>
    </citation>
    <scope>NUCLEOTIDE SEQUENCE [LARGE SCALE GENOMIC DNA]</scope>
</reference>
<evidence type="ECO:0000256" key="6">
    <source>
        <dbReference type="ARBA" id="ARBA00023054"/>
    </source>
</evidence>
<feature type="region of interest" description="Disordered" evidence="11">
    <location>
        <begin position="1"/>
        <end position="26"/>
    </location>
</feature>
<keyword evidence="7 9" id="KW-0804">Transcription</keyword>
<proteinExistence type="inferred from homology"/>
<sequence>MSENAAPAGAGVKPAGPNGVGDGAATAGIPFYEKERQHLKSLIAQRRALEKRLAATEEHILAKETEYLESTPSGNIITGFDNYTKGTTAAAAQRRKAGPADQHRVFSRSSISYNAAAADAQTPASTPASHAPTPVSSSFGNNRDGASSAATPASAAGGGGRANTTKKTKKSGAAAVAAAAEDSETDGRETKKVRTSFGARK</sequence>
<dbReference type="AlphaFoldDB" id="A0A446B609"/>
<dbReference type="GO" id="GO:0006325">
    <property type="term" value="P:chromatin organization"/>
    <property type="evidence" value="ECO:0007669"/>
    <property type="project" value="UniProtKB-KW"/>
</dbReference>
<dbReference type="Proteomes" id="UP000289323">
    <property type="component" value="Unassembled WGS sequence"/>
</dbReference>
<comment type="subunit">
    <text evidence="9">Component of the NuA4 histone acetyltransferase complex.</text>
</comment>
<dbReference type="PANTHER" id="PTHR13476">
    <property type="entry name" value="CHROMATIN MODIFICATION-RELATED PROTEIN MEAF6"/>
    <property type="match status" value="1"/>
</dbReference>
<keyword evidence="4 9" id="KW-0156">Chromatin regulator</keyword>
<dbReference type="GO" id="GO:0035267">
    <property type="term" value="C:NuA4 histone acetyltransferase complex"/>
    <property type="evidence" value="ECO:0007669"/>
    <property type="project" value="UniProtKB-UniRule"/>
</dbReference>
<feature type="compositionally biased region" description="Low complexity" evidence="11">
    <location>
        <begin position="1"/>
        <end position="17"/>
    </location>
</feature>
<comment type="subcellular location">
    <subcellularLocation>
        <location evidence="1 9">Nucleus</location>
    </subcellularLocation>
</comment>
<keyword evidence="8 9" id="KW-0539">Nucleus</keyword>
<evidence type="ECO:0000256" key="10">
    <source>
        <dbReference type="SAM" id="Coils"/>
    </source>
</evidence>
<dbReference type="EMBL" id="OUUZ01000001">
    <property type="protein sequence ID" value="SPQ17888.1"/>
    <property type="molecule type" value="Genomic_DNA"/>
</dbReference>
<evidence type="ECO:0000313" key="13">
    <source>
        <dbReference type="Proteomes" id="UP000289323"/>
    </source>
</evidence>
<feature type="compositionally biased region" description="Low complexity" evidence="11">
    <location>
        <begin position="145"/>
        <end position="155"/>
    </location>
</feature>
<keyword evidence="5 9" id="KW-0805">Transcription regulation</keyword>
<keyword evidence="9" id="KW-0234">DNA repair</keyword>
<evidence type="ECO:0000256" key="2">
    <source>
        <dbReference type="ARBA" id="ARBA00010916"/>
    </source>
</evidence>
<comment type="similarity">
    <text evidence="2 9">Belongs to the EAF6 family.</text>
</comment>
<organism evidence="12 13">
    <name type="scientific">Thermothielavioides terrestris</name>
    <dbReference type="NCBI Taxonomy" id="2587410"/>
    <lineage>
        <taxon>Eukaryota</taxon>
        <taxon>Fungi</taxon>
        <taxon>Dikarya</taxon>
        <taxon>Ascomycota</taxon>
        <taxon>Pezizomycotina</taxon>
        <taxon>Sordariomycetes</taxon>
        <taxon>Sordariomycetidae</taxon>
        <taxon>Sordariales</taxon>
        <taxon>Chaetomiaceae</taxon>
        <taxon>Thermothielavioides</taxon>
    </lineage>
</organism>
<feature type="compositionally biased region" description="Low complexity" evidence="11">
    <location>
        <begin position="171"/>
        <end position="180"/>
    </location>
</feature>
<keyword evidence="9" id="KW-0227">DNA damage</keyword>
<comment type="function">
    <text evidence="9">Component of the NuA4 histone acetyltransferase complex which is involved in transcriptional activation of selected genes principally by acetylation of nucleosomal histone H4 and H2A. The NuA4 complex is also involved in DNA repair.</text>
</comment>
<evidence type="ECO:0000256" key="11">
    <source>
        <dbReference type="SAM" id="MobiDB-lite"/>
    </source>
</evidence>
<gene>
    <name evidence="12" type="ORF">TT172_LOCUS307</name>
</gene>
<accession>A0A446B609</accession>
<feature type="coiled-coil region" evidence="10">
    <location>
        <begin position="32"/>
        <end position="66"/>
    </location>
</feature>
<dbReference type="Pfam" id="PF09340">
    <property type="entry name" value="NuA4"/>
    <property type="match status" value="1"/>
</dbReference>
<dbReference type="GO" id="GO:0005634">
    <property type="term" value="C:nucleus"/>
    <property type="evidence" value="ECO:0007669"/>
    <property type="project" value="UniProtKB-SubCell"/>
</dbReference>
<evidence type="ECO:0000256" key="3">
    <source>
        <dbReference type="ARBA" id="ARBA00018504"/>
    </source>
</evidence>
<evidence type="ECO:0000313" key="12">
    <source>
        <dbReference type="EMBL" id="SPQ17888.1"/>
    </source>
</evidence>
<evidence type="ECO:0000256" key="1">
    <source>
        <dbReference type="ARBA" id="ARBA00004123"/>
    </source>
</evidence>
<evidence type="ECO:0000256" key="7">
    <source>
        <dbReference type="ARBA" id="ARBA00023163"/>
    </source>
</evidence>
<evidence type="ECO:0000256" key="5">
    <source>
        <dbReference type="ARBA" id="ARBA00023015"/>
    </source>
</evidence>